<keyword evidence="3" id="KW-1185">Reference proteome</keyword>
<dbReference type="AlphaFoldDB" id="A0A916JEB0"/>
<comment type="caution">
    <text evidence="2">The sequence shown here is derived from an EMBL/GenBank/DDBJ whole genome shotgun (WGS) entry which is preliminary data.</text>
</comment>
<dbReference type="Pfam" id="PF13591">
    <property type="entry name" value="MerR_2"/>
    <property type="match status" value="1"/>
</dbReference>
<dbReference type="RefSeq" id="WP_215238472.1">
    <property type="nucleotide sequence ID" value="NZ_CAJRAF010000002.1"/>
</dbReference>
<name>A0A916JEB0_9BACT</name>
<dbReference type="EMBL" id="CAJRAF010000002">
    <property type="protein sequence ID" value="CAG4997402.1"/>
    <property type="molecule type" value="Genomic_DNA"/>
</dbReference>
<gene>
    <name evidence="2" type="ORF">DYBT9275_01767</name>
</gene>
<protein>
    <recommendedName>
        <fullName evidence="4">MerR family transcriptional regulator</fullName>
    </recommendedName>
</protein>
<dbReference type="Gene3D" id="1.10.1660.10">
    <property type="match status" value="1"/>
</dbReference>
<sequence length="101" mass="12073">MENNQLISADEFCEYYQVEYSLIESFSEIGLIETVIQQNTIFIQMDHLAKIERMIRLHSDLQINPEGIEAVQNLLGRIENMQKEIIYLRNRLRFFETDNFI</sequence>
<keyword evidence="1" id="KW-0175">Coiled coil</keyword>
<accession>A0A916JEB0</accession>
<proteinExistence type="predicted"/>
<evidence type="ECO:0008006" key="4">
    <source>
        <dbReference type="Google" id="ProtNLM"/>
    </source>
</evidence>
<dbReference type="Proteomes" id="UP000680038">
    <property type="component" value="Unassembled WGS sequence"/>
</dbReference>
<evidence type="ECO:0000256" key="1">
    <source>
        <dbReference type="SAM" id="Coils"/>
    </source>
</evidence>
<evidence type="ECO:0000313" key="2">
    <source>
        <dbReference type="EMBL" id="CAG4997402.1"/>
    </source>
</evidence>
<reference evidence="2" key="1">
    <citation type="submission" date="2021-04" db="EMBL/GenBank/DDBJ databases">
        <authorList>
            <person name="Rodrigo-Torres L."/>
            <person name="Arahal R. D."/>
            <person name="Lucena T."/>
        </authorList>
    </citation>
    <scope>NUCLEOTIDE SEQUENCE</scope>
    <source>
        <strain evidence="2">CECT 9275</strain>
    </source>
</reference>
<organism evidence="2 3">
    <name type="scientific">Dyadobacter helix</name>
    <dbReference type="NCBI Taxonomy" id="2822344"/>
    <lineage>
        <taxon>Bacteria</taxon>
        <taxon>Pseudomonadati</taxon>
        <taxon>Bacteroidota</taxon>
        <taxon>Cytophagia</taxon>
        <taxon>Cytophagales</taxon>
        <taxon>Spirosomataceae</taxon>
        <taxon>Dyadobacter</taxon>
    </lineage>
</organism>
<evidence type="ECO:0000313" key="3">
    <source>
        <dbReference type="Proteomes" id="UP000680038"/>
    </source>
</evidence>
<feature type="coiled-coil region" evidence="1">
    <location>
        <begin position="71"/>
        <end position="98"/>
    </location>
</feature>